<dbReference type="Proteomes" id="UP000646244">
    <property type="component" value="Unassembled WGS sequence"/>
</dbReference>
<comment type="caution">
    <text evidence="2">The sequence shown here is derived from an EMBL/GenBank/DDBJ whole genome shotgun (WGS) entry which is preliminary data.</text>
</comment>
<organism evidence="2 3">
    <name type="scientific">Streptomyces cinnamoneus</name>
    <name type="common">Streptoverticillium cinnamoneum</name>
    <dbReference type="NCBI Taxonomy" id="53446"/>
    <lineage>
        <taxon>Bacteria</taxon>
        <taxon>Bacillati</taxon>
        <taxon>Actinomycetota</taxon>
        <taxon>Actinomycetes</taxon>
        <taxon>Kitasatosporales</taxon>
        <taxon>Streptomycetaceae</taxon>
        <taxon>Streptomyces</taxon>
        <taxon>Streptomyces cinnamoneus group</taxon>
    </lineage>
</organism>
<sequence length="69" mass="7337">MPVEMAGNATVFAPSSSATRSDSRWQDASSSERSSSPDHTGPTALSVYPPLIMLTNTTIEWYDNSSGQG</sequence>
<accession>A0A918TSF3</accession>
<evidence type="ECO:0000313" key="2">
    <source>
        <dbReference type="EMBL" id="GHC57755.1"/>
    </source>
</evidence>
<feature type="region of interest" description="Disordered" evidence="1">
    <location>
        <begin position="1"/>
        <end position="49"/>
    </location>
</feature>
<protein>
    <submittedName>
        <fullName evidence="2">Uncharacterized protein</fullName>
    </submittedName>
</protein>
<dbReference type="EMBL" id="BMVB01000012">
    <property type="protein sequence ID" value="GHC57755.1"/>
    <property type="molecule type" value="Genomic_DNA"/>
</dbReference>
<evidence type="ECO:0000313" key="3">
    <source>
        <dbReference type="Proteomes" id="UP000646244"/>
    </source>
</evidence>
<proteinExistence type="predicted"/>
<reference evidence="2" key="1">
    <citation type="journal article" date="2014" name="Int. J. Syst. Evol. Microbiol.">
        <title>Complete genome sequence of Corynebacterium casei LMG S-19264T (=DSM 44701T), isolated from a smear-ripened cheese.</title>
        <authorList>
            <consortium name="US DOE Joint Genome Institute (JGI-PGF)"/>
            <person name="Walter F."/>
            <person name="Albersmeier A."/>
            <person name="Kalinowski J."/>
            <person name="Ruckert C."/>
        </authorList>
    </citation>
    <scope>NUCLEOTIDE SEQUENCE</scope>
    <source>
        <strain evidence="2">JCM 4633</strain>
    </source>
</reference>
<gene>
    <name evidence="2" type="ORF">GCM10010507_38070</name>
</gene>
<reference evidence="2" key="2">
    <citation type="submission" date="2020-09" db="EMBL/GenBank/DDBJ databases">
        <authorList>
            <person name="Sun Q."/>
            <person name="Ohkuma M."/>
        </authorList>
    </citation>
    <scope>NUCLEOTIDE SEQUENCE</scope>
    <source>
        <strain evidence="2">JCM 4633</strain>
    </source>
</reference>
<evidence type="ECO:0000256" key="1">
    <source>
        <dbReference type="SAM" id="MobiDB-lite"/>
    </source>
</evidence>
<dbReference type="AlphaFoldDB" id="A0A918TSF3"/>
<name>A0A918TSF3_STRCJ</name>